<feature type="domain" description="Transposase InsH N-terminal" evidence="3">
    <location>
        <begin position="18"/>
        <end position="114"/>
    </location>
</feature>
<name>A0A9Q3UUP9_9FLAO</name>
<comment type="caution">
    <text evidence="4">The sequence shown here is derived from an EMBL/GenBank/DDBJ whole genome shotgun (WGS) entry which is preliminary data.</text>
</comment>
<evidence type="ECO:0000313" key="4">
    <source>
        <dbReference type="EMBL" id="MCC9034937.1"/>
    </source>
</evidence>
<dbReference type="Pfam" id="PF05598">
    <property type="entry name" value="DUF772"/>
    <property type="match status" value="1"/>
</dbReference>
<feature type="region of interest" description="Disordered" evidence="1">
    <location>
        <begin position="185"/>
        <end position="215"/>
    </location>
</feature>
<dbReference type="AlphaFoldDB" id="A0A9Q3UUP9"/>
<dbReference type="GO" id="GO:0003677">
    <property type="term" value="F:DNA binding"/>
    <property type="evidence" value="ECO:0007669"/>
    <property type="project" value="InterPro"/>
</dbReference>
<dbReference type="EMBL" id="JAJJML010000001">
    <property type="protein sequence ID" value="MCC9034937.1"/>
    <property type="molecule type" value="Genomic_DNA"/>
</dbReference>
<evidence type="ECO:0000256" key="1">
    <source>
        <dbReference type="SAM" id="MobiDB-lite"/>
    </source>
</evidence>
<dbReference type="RefSeq" id="WP_229986424.1">
    <property type="nucleotide sequence ID" value="NZ_JAJJML010000001.1"/>
</dbReference>
<dbReference type="PANTHER" id="PTHR33803:SF3">
    <property type="entry name" value="BLL1974 PROTEIN"/>
    <property type="match status" value="1"/>
</dbReference>
<accession>A0A9Q3UUP9</accession>
<dbReference type="Proteomes" id="UP001107960">
    <property type="component" value="Unassembled WGS sequence"/>
</dbReference>
<dbReference type="GO" id="GO:0004803">
    <property type="term" value="F:transposase activity"/>
    <property type="evidence" value="ECO:0007669"/>
    <property type="project" value="InterPro"/>
</dbReference>
<dbReference type="InterPro" id="IPR002559">
    <property type="entry name" value="Transposase_11"/>
</dbReference>
<dbReference type="PANTHER" id="PTHR33803">
    <property type="entry name" value="IS1478 TRANSPOSASE"/>
    <property type="match status" value="1"/>
</dbReference>
<evidence type="ECO:0000259" key="3">
    <source>
        <dbReference type="Pfam" id="PF05598"/>
    </source>
</evidence>
<proteinExistence type="predicted"/>
<evidence type="ECO:0000313" key="5">
    <source>
        <dbReference type="Proteomes" id="UP001107960"/>
    </source>
</evidence>
<reference evidence="4" key="1">
    <citation type="submission" date="2021-11" db="EMBL/GenBank/DDBJ databases">
        <title>Description of novel Chryseobacterium species.</title>
        <authorList>
            <person name="Saticioglu I.B."/>
            <person name="Ay H."/>
            <person name="Altun S."/>
            <person name="Duman M."/>
        </authorList>
    </citation>
    <scope>NUCLEOTIDE SEQUENCE</scope>
    <source>
        <strain evidence="4">C-39</strain>
    </source>
</reference>
<protein>
    <submittedName>
        <fullName evidence="4">Transposase</fullName>
    </submittedName>
</protein>
<dbReference type="InterPro" id="IPR008490">
    <property type="entry name" value="Transposase_InsH_N"/>
</dbReference>
<evidence type="ECO:0000259" key="2">
    <source>
        <dbReference type="Pfam" id="PF01609"/>
    </source>
</evidence>
<organism evidence="4 5">
    <name type="scientific">Chryseobacterium muglaense</name>
    <dbReference type="NCBI Taxonomy" id="2893752"/>
    <lineage>
        <taxon>Bacteria</taxon>
        <taxon>Pseudomonadati</taxon>
        <taxon>Bacteroidota</taxon>
        <taxon>Flavobacteriia</taxon>
        <taxon>Flavobacteriales</taxon>
        <taxon>Weeksellaceae</taxon>
        <taxon>Chryseobacterium group</taxon>
        <taxon>Chryseobacterium</taxon>
    </lineage>
</organism>
<dbReference type="GO" id="GO:0006313">
    <property type="term" value="P:DNA transposition"/>
    <property type="evidence" value="ECO:0007669"/>
    <property type="project" value="InterPro"/>
</dbReference>
<feature type="domain" description="Transposase IS4-like" evidence="2">
    <location>
        <begin position="151"/>
        <end position="266"/>
    </location>
</feature>
<gene>
    <name evidence="4" type="ORF">LNP80_11850</name>
</gene>
<sequence>MLGKIKPDLQQNLFKTRLTELINMEHPLVKLAHEISWEKMEQEFAKLFSEQGRPSVAIRKIAGMLLLKEMFKESDETVVERWVENAYWQYFTGEDFFQTQQPFDPSNFVHFRKRIGEKGLEFLLGQSVSLHPKAKTEDEVQIESQVACIAKGKSGKAYEFGTKVAVVRGRKTGIISSIKRFSGNPHDSKTLEESLAQSERVRKSVGGTRPKKASTDRGFRGIKVVEGTVILLPTKKEKTRYEQQVARLRFRARAAIEPCISHLKRNHSLGLNFLKGVAGDINNALLAGIGYNLKMRFNQIKEQILLWLEILLRTFLCKYNFQNEN</sequence>
<dbReference type="Pfam" id="PF01609">
    <property type="entry name" value="DDE_Tnp_1"/>
    <property type="match status" value="1"/>
</dbReference>